<name>A0A0H3ZWH0_VIBSP</name>
<protein>
    <submittedName>
        <fullName evidence="1">Uncharacterized protein</fullName>
    </submittedName>
</protein>
<sequence>MYLDFTVFIGTSKNIYLSITVDIAECIDFGANIKNWGI</sequence>
<dbReference type="EMBL" id="KP795622">
    <property type="protein sequence ID" value="AKN38927.1"/>
    <property type="molecule type" value="Genomic_DNA"/>
</dbReference>
<evidence type="ECO:0000313" key="1">
    <source>
        <dbReference type="EMBL" id="AKN38927.1"/>
    </source>
</evidence>
<reference evidence="1" key="1">
    <citation type="journal article" date="2015" name="MBio">
        <title>Eco-Evolutionary Dynamics of Episomes among Ecologically Cohesive Bacterial Populations.</title>
        <authorList>
            <person name="Xue H."/>
            <person name="Cordero O.X."/>
            <person name="Camas F.M."/>
            <person name="Trimble W."/>
            <person name="Meyer F."/>
            <person name="Guglielmini J."/>
            <person name="Rocha E.P."/>
            <person name="Polz M.F."/>
        </authorList>
    </citation>
    <scope>NUCLEOTIDE SEQUENCE</scope>
    <source>
        <strain evidence="1">FF_191</strain>
    </source>
</reference>
<dbReference type="AlphaFoldDB" id="A0A0H3ZWH0"/>
<organism evidence="1">
    <name type="scientific">Vibrio splendidus</name>
    <dbReference type="NCBI Taxonomy" id="29497"/>
    <lineage>
        <taxon>Bacteria</taxon>
        <taxon>Pseudomonadati</taxon>
        <taxon>Pseudomonadota</taxon>
        <taxon>Gammaproteobacteria</taxon>
        <taxon>Vibrionales</taxon>
        <taxon>Vibrionaceae</taxon>
        <taxon>Vibrio</taxon>
    </lineage>
</organism>
<proteinExistence type="predicted"/>
<accession>A0A0H3ZWH0</accession>